<dbReference type="PANTHER" id="PTHR23114:SF17">
    <property type="entry name" value="M7GPPPN-MRNA HYDROLASE"/>
    <property type="match status" value="1"/>
</dbReference>
<protein>
    <recommendedName>
        <fullName evidence="8">Nudix hydrolase domain-containing protein</fullName>
    </recommendedName>
</protein>
<comment type="subcellular location">
    <subcellularLocation>
        <location evidence="2">Cytoplasm</location>
    </subcellularLocation>
</comment>
<comment type="similarity">
    <text evidence="3">Belongs to the Nudix hydrolase family. DCP2 subfamily.</text>
</comment>
<dbReference type="Gene3D" id="3.90.79.10">
    <property type="entry name" value="Nucleoside Triphosphate Pyrophosphohydrolase"/>
    <property type="match status" value="1"/>
</dbReference>
<dbReference type="Proteomes" id="UP001470230">
    <property type="component" value="Unassembled WGS sequence"/>
</dbReference>
<dbReference type="EMBL" id="JAPFFF010000006">
    <property type="protein sequence ID" value="KAK8887420.1"/>
    <property type="molecule type" value="Genomic_DNA"/>
</dbReference>
<dbReference type="Gene3D" id="1.10.10.1050">
    <property type="entry name" value="Dcp2, box A domain"/>
    <property type="match status" value="1"/>
</dbReference>
<evidence type="ECO:0000256" key="4">
    <source>
        <dbReference type="ARBA" id="ARBA00022490"/>
    </source>
</evidence>
<evidence type="ECO:0000259" key="8">
    <source>
        <dbReference type="PROSITE" id="PS51462"/>
    </source>
</evidence>
<evidence type="ECO:0000313" key="9">
    <source>
        <dbReference type="EMBL" id="KAK8887420.1"/>
    </source>
</evidence>
<keyword evidence="6" id="KW-0378">Hydrolase</keyword>
<dbReference type="PROSITE" id="PS51462">
    <property type="entry name" value="NUDIX"/>
    <property type="match status" value="1"/>
</dbReference>
<dbReference type="PANTHER" id="PTHR23114">
    <property type="entry name" value="M7GPPPN-MRNA HYDROLASE"/>
    <property type="match status" value="1"/>
</dbReference>
<keyword evidence="7" id="KW-0694">RNA-binding</keyword>
<evidence type="ECO:0000256" key="5">
    <source>
        <dbReference type="ARBA" id="ARBA00022723"/>
    </source>
</evidence>
<evidence type="ECO:0000256" key="1">
    <source>
        <dbReference type="ARBA" id="ARBA00001936"/>
    </source>
</evidence>
<evidence type="ECO:0000256" key="2">
    <source>
        <dbReference type="ARBA" id="ARBA00004496"/>
    </source>
</evidence>
<reference evidence="9 10" key="1">
    <citation type="submission" date="2024-04" db="EMBL/GenBank/DDBJ databases">
        <title>Tritrichomonas musculus Genome.</title>
        <authorList>
            <person name="Alves-Ferreira E."/>
            <person name="Grigg M."/>
            <person name="Lorenzi H."/>
            <person name="Galac M."/>
        </authorList>
    </citation>
    <scope>NUCLEOTIDE SEQUENCE [LARGE SCALE GENOMIC DNA]</scope>
    <source>
        <strain evidence="9 10">EAF2021</strain>
    </source>
</reference>
<gene>
    <name evidence="9" type="ORF">M9Y10_038460</name>
</gene>
<organism evidence="9 10">
    <name type="scientific">Tritrichomonas musculus</name>
    <dbReference type="NCBI Taxonomy" id="1915356"/>
    <lineage>
        <taxon>Eukaryota</taxon>
        <taxon>Metamonada</taxon>
        <taxon>Parabasalia</taxon>
        <taxon>Tritrichomonadida</taxon>
        <taxon>Tritrichomonadidae</taxon>
        <taxon>Tritrichomonas</taxon>
    </lineage>
</organism>
<dbReference type="Pfam" id="PF05026">
    <property type="entry name" value="DCP2"/>
    <property type="match status" value="1"/>
</dbReference>
<evidence type="ECO:0000313" key="10">
    <source>
        <dbReference type="Proteomes" id="UP001470230"/>
    </source>
</evidence>
<dbReference type="InterPro" id="IPR015797">
    <property type="entry name" value="NUDIX_hydrolase-like_dom_sf"/>
</dbReference>
<dbReference type="InterPro" id="IPR036189">
    <property type="entry name" value="DCP2_BoxA_sf"/>
</dbReference>
<evidence type="ECO:0000256" key="6">
    <source>
        <dbReference type="ARBA" id="ARBA00022801"/>
    </source>
</evidence>
<keyword evidence="4" id="KW-0963">Cytoplasm</keyword>
<comment type="cofactor">
    <cofactor evidence="1">
        <name>Mn(2+)</name>
        <dbReference type="ChEBI" id="CHEBI:29035"/>
    </cofactor>
</comment>
<evidence type="ECO:0000256" key="7">
    <source>
        <dbReference type="ARBA" id="ARBA00022884"/>
    </source>
</evidence>
<dbReference type="InterPro" id="IPR007722">
    <property type="entry name" value="DCP2_BoxA"/>
</dbReference>
<dbReference type="Pfam" id="PF00293">
    <property type="entry name" value="NUDIX"/>
    <property type="match status" value="1"/>
</dbReference>
<feature type="domain" description="Nudix hydrolase" evidence="8">
    <location>
        <begin position="95"/>
        <end position="231"/>
    </location>
</feature>
<evidence type="ECO:0000256" key="3">
    <source>
        <dbReference type="ARBA" id="ARBA00005279"/>
    </source>
</evidence>
<dbReference type="PROSITE" id="PS00893">
    <property type="entry name" value="NUDIX_BOX"/>
    <property type="match status" value="1"/>
</dbReference>
<name>A0ABR2KBN6_9EUKA</name>
<dbReference type="InterPro" id="IPR020084">
    <property type="entry name" value="NUDIX_hydrolase_CS"/>
</dbReference>
<keyword evidence="10" id="KW-1185">Reference proteome</keyword>
<proteinExistence type="inferred from homology"/>
<dbReference type="InterPro" id="IPR000086">
    <property type="entry name" value="NUDIX_hydrolase_dom"/>
</dbReference>
<comment type="caution">
    <text evidence="9">The sequence shown here is derived from an EMBL/GenBank/DDBJ whole genome shotgun (WGS) entry which is preliminary data.</text>
</comment>
<accession>A0ABR2KBN6</accession>
<dbReference type="SUPFAM" id="SSF140586">
    <property type="entry name" value="Dcp2 domain-like"/>
    <property type="match status" value="1"/>
</dbReference>
<sequence>MTKEQAEDMFVRFFLNMPSECISNLSDFSIQLENAFYYFLAFHMKDVKTDLKSDLYLTLTQKFFNLIPQLKQILNSNDSNDIINKICSTRSKLRDQAIACGCICYNSDLTHVLVVHHSALRKMFSFPKGKMSEGESYMLTAARETLEETGIDVSPYITDKYMFTYSRKKRSDVIMFHVKNVPMDLSKKIVSPSPLEIGLVRWVPIEKIGNEGNGYYPDPATQDYLIPRVREFVKEQKKK</sequence>
<dbReference type="SUPFAM" id="SSF55811">
    <property type="entry name" value="Nudix"/>
    <property type="match status" value="1"/>
</dbReference>
<keyword evidence="5" id="KW-0479">Metal-binding</keyword>